<dbReference type="InterPro" id="IPR036908">
    <property type="entry name" value="RlpA-like_sf"/>
</dbReference>
<dbReference type="PROSITE" id="PS50842">
    <property type="entry name" value="EXPANSIN_EG45"/>
    <property type="match status" value="1"/>
</dbReference>
<dbReference type="GO" id="GO:0005576">
    <property type="term" value="C:extracellular region"/>
    <property type="evidence" value="ECO:0007669"/>
    <property type="project" value="InterPro"/>
</dbReference>
<evidence type="ECO:0000256" key="1">
    <source>
        <dbReference type="SAM" id="SignalP"/>
    </source>
</evidence>
<dbReference type="Proteomes" id="UP000324705">
    <property type="component" value="Chromosome 2A"/>
</dbReference>
<dbReference type="PANTHER" id="PTHR31692:SF82">
    <property type="entry name" value="EXPANSIN-B17"/>
    <property type="match status" value="1"/>
</dbReference>
<dbReference type="InterPro" id="IPR009009">
    <property type="entry name" value="RlpA-like_DPBB"/>
</dbReference>
<feature type="domain" description="Expansin-like EG45" evidence="2">
    <location>
        <begin position="68"/>
        <end position="171"/>
    </location>
</feature>
<proteinExistence type="predicted"/>
<dbReference type="AlphaFoldDB" id="A0A9R1P048"/>
<gene>
    <name evidence="3" type="ORF">TRITD_2Av1G222160</name>
</gene>
<dbReference type="Gramene" id="TRITD2Av1G222160.1">
    <property type="protein sequence ID" value="TRITD2Av1G222160.1"/>
    <property type="gene ID" value="TRITD2Av1G222160"/>
</dbReference>
<feature type="chain" id="PRO_5040459776" description="Expansin-like EG45 domain-containing protein" evidence="1">
    <location>
        <begin position="26"/>
        <end position="330"/>
    </location>
</feature>
<dbReference type="PANTHER" id="PTHR31692">
    <property type="entry name" value="EXPANSIN-B3"/>
    <property type="match status" value="1"/>
</dbReference>
<dbReference type="EMBL" id="LT934113">
    <property type="protein sequence ID" value="VAH34298.1"/>
    <property type="molecule type" value="Genomic_DNA"/>
</dbReference>
<keyword evidence="1" id="KW-0732">Signal</keyword>
<organism evidence="3 4">
    <name type="scientific">Triticum turgidum subsp. durum</name>
    <name type="common">Durum wheat</name>
    <name type="synonym">Triticum durum</name>
    <dbReference type="NCBI Taxonomy" id="4567"/>
    <lineage>
        <taxon>Eukaryota</taxon>
        <taxon>Viridiplantae</taxon>
        <taxon>Streptophyta</taxon>
        <taxon>Embryophyta</taxon>
        <taxon>Tracheophyta</taxon>
        <taxon>Spermatophyta</taxon>
        <taxon>Magnoliopsida</taxon>
        <taxon>Liliopsida</taxon>
        <taxon>Poales</taxon>
        <taxon>Poaceae</taxon>
        <taxon>BOP clade</taxon>
        <taxon>Pooideae</taxon>
        <taxon>Triticodae</taxon>
        <taxon>Triticeae</taxon>
        <taxon>Triticinae</taxon>
        <taxon>Triticum</taxon>
    </lineage>
</organism>
<dbReference type="FunFam" id="2.40.40.10:FF:000004">
    <property type="entry name" value="Expansin B3"/>
    <property type="match status" value="1"/>
</dbReference>
<dbReference type="InterPro" id="IPR007118">
    <property type="entry name" value="Expan_Lol_pI"/>
</dbReference>
<dbReference type="SUPFAM" id="SSF50685">
    <property type="entry name" value="Barwin-like endoglucanases"/>
    <property type="match status" value="1"/>
</dbReference>
<name>A0A9R1P048_TRITD</name>
<sequence length="330" mass="35318">MASSRAAAGPFALCILLLASPAVSATFLFDGGKSAAKSKGKGKEAVDVEWRPATATWYGEAEGDGSTGGACGYGTLVDVVPMKARVGSVSPVLFKGGEGCGACYKVRCLDHGICSRRAVTVIVTDECPGGGLCGGGNTHFDLSGAAFSRMAVAGAGAHLRDRGQLKVIYRRDGVQVRREEHRVPCERGVDELLALAARRVRGRRGRHRLHAAQAGELGEVAGHEARVGRHVVPLRGPHGGPILREADDAVRTQDAHGPGRHPQELGAQGHLLLPPQLRRLALIDLHHSRATFYRPGMERRQAHMAFCWNWTYVDCVLLQVNRSDDHLVVS</sequence>
<evidence type="ECO:0000313" key="3">
    <source>
        <dbReference type="EMBL" id="VAH34298.1"/>
    </source>
</evidence>
<dbReference type="SMART" id="SM00837">
    <property type="entry name" value="DPBB_1"/>
    <property type="match status" value="1"/>
</dbReference>
<dbReference type="InterPro" id="IPR007112">
    <property type="entry name" value="Expansin/allergen_DPBB_dom"/>
</dbReference>
<reference evidence="3 4" key="1">
    <citation type="submission" date="2017-09" db="EMBL/GenBank/DDBJ databases">
        <authorList>
            <consortium name="International Durum Wheat Genome Sequencing Consortium (IDWGSC)"/>
            <person name="Milanesi L."/>
        </authorList>
    </citation>
    <scope>NUCLEOTIDE SEQUENCE [LARGE SCALE GENOMIC DNA]</scope>
    <source>
        <strain evidence="4">cv. Svevo</strain>
    </source>
</reference>
<evidence type="ECO:0000259" key="2">
    <source>
        <dbReference type="PROSITE" id="PS50842"/>
    </source>
</evidence>
<feature type="signal peptide" evidence="1">
    <location>
        <begin position="1"/>
        <end position="25"/>
    </location>
</feature>
<keyword evidence="4" id="KW-1185">Reference proteome</keyword>
<protein>
    <recommendedName>
        <fullName evidence="2">Expansin-like EG45 domain-containing protein</fullName>
    </recommendedName>
</protein>
<dbReference type="CDD" id="cd22275">
    <property type="entry name" value="DPBB_EXPB_N"/>
    <property type="match status" value="1"/>
</dbReference>
<dbReference type="PRINTS" id="PR01225">
    <property type="entry name" value="EXPANSNFAMLY"/>
</dbReference>
<dbReference type="Pfam" id="PF03330">
    <property type="entry name" value="DPBB_1"/>
    <property type="match status" value="1"/>
</dbReference>
<evidence type="ECO:0000313" key="4">
    <source>
        <dbReference type="Proteomes" id="UP000324705"/>
    </source>
</evidence>
<dbReference type="Gene3D" id="2.40.40.10">
    <property type="entry name" value="RlpA-like domain"/>
    <property type="match status" value="1"/>
</dbReference>
<dbReference type="GO" id="GO:0009506">
    <property type="term" value="C:plasmodesma"/>
    <property type="evidence" value="ECO:0007669"/>
    <property type="project" value="TreeGrafter"/>
</dbReference>
<dbReference type="GO" id="GO:0006949">
    <property type="term" value="P:syncytium formation"/>
    <property type="evidence" value="ECO:0007669"/>
    <property type="project" value="TreeGrafter"/>
</dbReference>
<accession>A0A9R1P048</accession>